<keyword evidence="1 6" id="KW-0645">Protease</keyword>
<feature type="domain" description="Peptidase M48" evidence="7">
    <location>
        <begin position="89"/>
        <end position="257"/>
    </location>
</feature>
<organism evidence="8 9">
    <name type="scientific">Microseira wollei NIES-4236</name>
    <dbReference type="NCBI Taxonomy" id="2530354"/>
    <lineage>
        <taxon>Bacteria</taxon>
        <taxon>Bacillati</taxon>
        <taxon>Cyanobacteriota</taxon>
        <taxon>Cyanophyceae</taxon>
        <taxon>Oscillatoriophycideae</taxon>
        <taxon>Aerosakkonematales</taxon>
        <taxon>Aerosakkonemataceae</taxon>
        <taxon>Microseira</taxon>
    </lineage>
</organism>
<keyword evidence="4 6" id="KW-0862">Zinc</keyword>
<keyword evidence="9" id="KW-1185">Reference proteome</keyword>
<dbReference type="Gene3D" id="3.30.2010.10">
    <property type="entry name" value="Metalloproteases ('zincins'), catalytic domain"/>
    <property type="match status" value="1"/>
</dbReference>
<gene>
    <name evidence="8" type="ORF">MiSe_72720</name>
</gene>
<evidence type="ECO:0000256" key="5">
    <source>
        <dbReference type="ARBA" id="ARBA00023049"/>
    </source>
</evidence>
<comment type="cofactor">
    <cofactor evidence="6">
        <name>Zn(2+)</name>
        <dbReference type="ChEBI" id="CHEBI:29105"/>
    </cofactor>
    <text evidence="6">Binds 1 zinc ion per subunit.</text>
</comment>
<dbReference type="GO" id="GO:0046872">
    <property type="term" value="F:metal ion binding"/>
    <property type="evidence" value="ECO:0007669"/>
    <property type="project" value="UniProtKB-KW"/>
</dbReference>
<reference evidence="8" key="1">
    <citation type="submission" date="2019-10" db="EMBL/GenBank/DDBJ databases">
        <title>Draft genome sequece of Microseira wollei NIES-4236.</title>
        <authorList>
            <person name="Yamaguchi H."/>
            <person name="Suzuki S."/>
            <person name="Kawachi M."/>
        </authorList>
    </citation>
    <scope>NUCLEOTIDE SEQUENCE</scope>
    <source>
        <strain evidence="8">NIES-4236</strain>
    </source>
</reference>
<protein>
    <recommendedName>
        <fullName evidence="7">Peptidase M48 domain-containing protein</fullName>
    </recommendedName>
</protein>
<keyword evidence="2" id="KW-0479">Metal-binding</keyword>
<dbReference type="Pfam" id="PF01435">
    <property type="entry name" value="Peptidase_M48"/>
    <property type="match status" value="1"/>
</dbReference>
<evidence type="ECO:0000256" key="6">
    <source>
        <dbReference type="RuleBase" id="RU003983"/>
    </source>
</evidence>
<accession>A0AAV3XKK2</accession>
<dbReference type="RefSeq" id="WP_226590012.1">
    <property type="nucleotide sequence ID" value="NZ_BLAY01000165.1"/>
</dbReference>
<evidence type="ECO:0000313" key="8">
    <source>
        <dbReference type="EMBL" id="GET42455.1"/>
    </source>
</evidence>
<keyword evidence="5 6" id="KW-0482">Metalloprotease</keyword>
<dbReference type="PANTHER" id="PTHR22726:SF1">
    <property type="entry name" value="METALLOENDOPEPTIDASE OMA1, MITOCHONDRIAL"/>
    <property type="match status" value="1"/>
</dbReference>
<proteinExistence type="inferred from homology"/>
<dbReference type="EMBL" id="BLAY01000165">
    <property type="protein sequence ID" value="GET42455.1"/>
    <property type="molecule type" value="Genomic_DNA"/>
</dbReference>
<evidence type="ECO:0000256" key="4">
    <source>
        <dbReference type="ARBA" id="ARBA00022833"/>
    </source>
</evidence>
<evidence type="ECO:0000256" key="2">
    <source>
        <dbReference type="ARBA" id="ARBA00022723"/>
    </source>
</evidence>
<sequence length="288" mass="32013">MLNPLSFVSRWLGRRWFYPLLSFAVALSLVVVTPHSTQAQIPWRDLIRQGIQVIQLSNMSPQQEVQLGQQMNDRMAGRQFRLYRNSQITSYVDEIGQRLAAVSERPNLPFTFQVVRDDNVNAFATTGGFVYVTTGLLRTADNEAQLASVLAHEIGHITRRHLLQQMRQSAIAQGIVTAAGLDRSTAVNLGVDLALNRPRSRKDEFEADQTGLRTLAQAGYPQSAMVGFMEKLLDRPSPPTVLSTHPATRDRIAAIERALDPARANVGDGLDETAYKTQIQPLLSANPR</sequence>
<dbReference type="InterPro" id="IPR001915">
    <property type="entry name" value="Peptidase_M48"/>
</dbReference>
<dbReference type="PANTHER" id="PTHR22726">
    <property type="entry name" value="METALLOENDOPEPTIDASE OMA1"/>
    <property type="match status" value="1"/>
</dbReference>
<dbReference type="AlphaFoldDB" id="A0AAV3XKK2"/>
<dbReference type="InterPro" id="IPR051156">
    <property type="entry name" value="Mito/Outer_Membr_Metalloprot"/>
</dbReference>
<evidence type="ECO:0000313" key="9">
    <source>
        <dbReference type="Proteomes" id="UP001050975"/>
    </source>
</evidence>
<keyword evidence="3 6" id="KW-0378">Hydrolase</keyword>
<dbReference type="GO" id="GO:0016020">
    <property type="term" value="C:membrane"/>
    <property type="evidence" value="ECO:0007669"/>
    <property type="project" value="TreeGrafter"/>
</dbReference>
<comment type="caution">
    <text evidence="8">The sequence shown here is derived from an EMBL/GenBank/DDBJ whole genome shotgun (WGS) entry which is preliminary data.</text>
</comment>
<evidence type="ECO:0000259" key="7">
    <source>
        <dbReference type="Pfam" id="PF01435"/>
    </source>
</evidence>
<comment type="similarity">
    <text evidence="6">Belongs to the peptidase M48 family.</text>
</comment>
<evidence type="ECO:0000256" key="1">
    <source>
        <dbReference type="ARBA" id="ARBA00022670"/>
    </source>
</evidence>
<dbReference type="Proteomes" id="UP001050975">
    <property type="component" value="Unassembled WGS sequence"/>
</dbReference>
<evidence type="ECO:0000256" key="3">
    <source>
        <dbReference type="ARBA" id="ARBA00022801"/>
    </source>
</evidence>
<dbReference type="GO" id="GO:0004222">
    <property type="term" value="F:metalloendopeptidase activity"/>
    <property type="evidence" value="ECO:0007669"/>
    <property type="project" value="InterPro"/>
</dbReference>
<dbReference type="GO" id="GO:0051603">
    <property type="term" value="P:proteolysis involved in protein catabolic process"/>
    <property type="evidence" value="ECO:0007669"/>
    <property type="project" value="TreeGrafter"/>
</dbReference>
<name>A0AAV3XKK2_9CYAN</name>
<dbReference type="CDD" id="cd07333">
    <property type="entry name" value="M48C_bepA_like"/>
    <property type="match status" value="1"/>
</dbReference>